<gene>
    <name evidence="14" type="ORF">D2T30_13555</name>
</gene>
<comment type="subcellular location">
    <subcellularLocation>
        <location evidence="1">Cell membrane</location>
        <topology evidence="1">Multi-pass membrane protein</topology>
    </subcellularLocation>
</comment>
<dbReference type="InterPro" id="IPR005170">
    <property type="entry name" value="Transptr-assoc_dom"/>
</dbReference>
<evidence type="ECO:0000256" key="6">
    <source>
        <dbReference type="ARBA" id="ARBA00022989"/>
    </source>
</evidence>
<reference evidence="14 15" key="1">
    <citation type="submission" date="2019-01" db="EMBL/GenBank/DDBJ databases">
        <title>Sinorhodobacter populi sp. nov. isolated from the symptomatic bark tissue of Populus euramericana canker.</title>
        <authorList>
            <person name="Xu G."/>
        </authorList>
    </citation>
    <scope>NUCLEOTIDE SEQUENCE [LARGE SCALE GENOMIC DNA]</scope>
    <source>
        <strain evidence="14 15">SK2B-1</strain>
    </source>
</reference>
<dbReference type="PANTHER" id="PTHR43099:SF5">
    <property type="entry name" value="HLYC_CORC FAMILY TRANSPORTER"/>
    <property type="match status" value="1"/>
</dbReference>
<keyword evidence="8 10" id="KW-0472">Membrane</keyword>
<comment type="caution">
    <text evidence="14">The sequence shown here is derived from an EMBL/GenBank/DDBJ whole genome shotgun (WGS) entry which is preliminary data.</text>
</comment>
<evidence type="ECO:0000259" key="12">
    <source>
        <dbReference type="PROSITE" id="PS51371"/>
    </source>
</evidence>
<dbReference type="InterPro" id="IPR016169">
    <property type="entry name" value="FAD-bd_PCMH_sub2"/>
</dbReference>
<feature type="transmembrane region" description="Helical" evidence="11">
    <location>
        <begin position="12"/>
        <end position="35"/>
    </location>
</feature>
<dbReference type="Gene3D" id="3.30.465.10">
    <property type="match status" value="1"/>
</dbReference>
<dbReference type="InterPro" id="IPR002550">
    <property type="entry name" value="CNNM"/>
</dbReference>
<evidence type="ECO:0000256" key="7">
    <source>
        <dbReference type="ARBA" id="ARBA00023122"/>
    </source>
</evidence>
<evidence type="ECO:0000256" key="9">
    <source>
        <dbReference type="PROSITE-ProRule" id="PRU00703"/>
    </source>
</evidence>
<dbReference type="Gene3D" id="3.10.580.10">
    <property type="entry name" value="CBS-domain"/>
    <property type="match status" value="1"/>
</dbReference>
<evidence type="ECO:0000256" key="5">
    <source>
        <dbReference type="ARBA" id="ARBA00022737"/>
    </source>
</evidence>
<dbReference type="InterPro" id="IPR044751">
    <property type="entry name" value="Ion_transp-like_CBS"/>
</dbReference>
<dbReference type="SUPFAM" id="SSF54631">
    <property type="entry name" value="CBS-domain pair"/>
    <property type="match status" value="1"/>
</dbReference>
<dbReference type="SMART" id="SM01091">
    <property type="entry name" value="CorC_HlyC"/>
    <property type="match status" value="1"/>
</dbReference>
<feature type="domain" description="CNNM transmembrane" evidence="13">
    <location>
        <begin position="4"/>
        <end position="209"/>
    </location>
</feature>
<evidence type="ECO:0000256" key="1">
    <source>
        <dbReference type="ARBA" id="ARBA00004651"/>
    </source>
</evidence>
<keyword evidence="7 9" id="KW-0129">CBS domain</keyword>
<dbReference type="RefSeq" id="WP_128209296.1">
    <property type="nucleotide sequence ID" value="NZ_JBHRSO010000063.1"/>
</dbReference>
<feature type="domain" description="CBS" evidence="12">
    <location>
        <begin position="288"/>
        <end position="345"/>
    </location>
</feature>
<dbReference type="PANTHER" id="PTHR43099">
    <property type="entry name" value="UPF0053 PROTEIN YRKA"/>
    <property type="match status" value="1"/>
</dbReference>
<organism evidence="14 15">
    <name type="scientific">Paenirhodobacter populi</name>
    <dbReference type="NCBI Taxonomy" id="2306993"/>
    <lineage>
        <taxon>Bacteria</taxon>
        <taxon>Pseudomonadati</taxon>
        <taxon>Pseudomonadota</taxon>
        <taxon>Alphaproteobacteria</taxon>
        <taxon>Rhodobacterales</taxon>
        <taxon>Rhodobacter group</taxon>
        <taxon>Paenirhodobacter</taxon>
    </lineage>
</organism>
<keyword evidence="6 10" id="KW-1133">Transmembrane helix</keyword>
<proteinExistence type="inferred from homology"/>
<keyword evidence="4 10" id="KW-0812">Transmembrane</keyword>
<dbReference type="GO" id="GO:0005886">
    <property type="term" value="C:plasma membrane"/>
    <property type="evidence" value="ECO:0007669"/>
    <property type="project" value="UniProtKB-SubCell"/>
</dbReference>
<keyword evidence="3" id="KW-1003">Cell membrane</keyword>
<evidence type="ECO:0000313" key="15">
    <source>
        <dbReference type="Proteomes" id="UP000284476"/>
    </source>
</evidence>
<keyword evidence="5" id="KW-0677">Repeat</keyword>
<feature type="transmembrane region" description="Helical" evidence="11">
    <location>
        <begin position="150"/>
        <end position="172"/>
    </location>
</feature>
<dbReference type="GO" id="GO:0050660">
    <property type="term" value="F:flavin adenine dinucleotide binding"/>
    <property type="evidence" value="ECO:0007669"/>
    <property type="project" value="InterPro"/>
</dbReference>
<dbReference type="InterPro" id="IPR051676">
    <property type="entry name" value="UPF0053_domain"/>
</dbReference>
<evidence type="ECO:0000256" key="3">
    <source>
        <dbReference type="ARBA" id="ARBA00022475"/>
    </source>
</evidence>
<dbReference type="InterPro" id="IPR046342">
    <property type="entry name" value="CBS_dom_sf"/>
</dbReference>
<evidence type="ECO:0000313" key="14">
    <source>
        <dbReference type="EMBL" id="RWR19540.1"/>
    </source>
</evidence>
<evidence type="ECO:0000256" key="8">
    <source>
        <dbReference type="ARBA" id="ARBA00023136"/>
    </source>
</evidence>
<evidence type="ECO:0000256" key="10">
    <source>
        <dbReference type="PROSITE-ProRule" id="PRU01193"/>
    </source>
</evidence>
<dbReference type="Pfam" id="PF00571">
    <property type="entry name" value="CBS"/>
    <property type="match status" value="1"/>
</dbReference>
<accession>A0A443JGE7</accession>
<evidence type="ECO:0000256" key="11">
    <source>
        <dbReference type="SAM" id="Phobius"/>
    </source>
</evidence>
<comment type="similarity">
    <text evidence="2">Belongs to the UPF0053 family. Hemolysin C subfamily.</text>
</comment>
<dbReference type="Proteomes" id="UP000284476">
    <property type="component" value="Unassembled WGS sequence"/>
</dbReference>
<dbReference type="CDD" id="cd04590">
    <property type="entry name" value="CBS_pair_CorC_HlyC_assoc"/>
    <property type="match status" value="1"/>
</dbReference>
<dbReference type="PROSITE" id="PS51371">
    <property type="entry name" value="CBS"/>
    <property type="match status" value="1"/>
</dbReference>
<feature type="transmembrane region" description="Helical" evidence="11">
    <location>
        <begin position="63"/>
        <end position="82"/>
    </location>
</feature>
<dbReference type="AlphaFoldDB" id="A0A443JGE7"/>
<dbReference type="InterPro" id="IPR000644">
    <property type="entry name" value="CBS_dom"/>
</dbReference>
<dbReference type="InterPro" id="IPR036318">
    <property type="entry name" value="FAD-bd_PCMH-like_sf"/>
</dbReference>
<feature type="transmembrane region" description="Helical" evidence="11">
    <location>
        <begin position="102"/>
        <end position="130"/>
    </location>
</feature>
<dbReference type="SUPFAM" id="SSF56176">
    <property type="entry name" value="FAD-binding/transporter-associated domain-like"/>
    <property type="match status" value="1"/>
</dbReference>
<dbReference type="PROSITE" id="PS51846">
    <property type="entry name" value="CNNM"/>
    <property type="match status" value="1"/>
</dbReference>
<evidence type="ECO:0000259" key="13">
    <source>
        <dbReference type="PROSITE" id="PS51846"/>
    </source>
</evidence>
<dbReference type="Pfam" id="PF03471">
    <property type="entry name" value="CorC_HlyC"/>
    <property type="match status" value="1"/>
</dbReference>
<protein>
    <submittedName>
        <fullName evidence="14">HlyC/CorC family transporter</fullName>
    </submittedName>
</protein>
<evidence type="ECO:0000256" key="4">
    <source>
        <dbReference type="ARBA" id="ARBA00022692"/>
    </source>
</evidence>
<dbReference type="EMBL" id="SAUZ01000015">
    <property type="protein sequence ID" value="RWR19540.1"/>
    <property type="molecule type" value="Genomic_DNA"/>
</dbReference>
<sequence>MDFFDWTILVKLSAVFVLVVANGFFVASEFSLVALRRSRIDQMRNEGHPLGQELTRASDNLDAYLAATQIGITLSSLGLGWIGEPAVAAVLGPLFSGLPAPLNWLGTHTAAFIIAFSLVTFLHVVFGELLPKSLAIQRSEQVALRITRPLAIFLLIFRPLLYVLNGFANWVLRKIGLDPATGEGHLYSMEELRLLISASNEAGLIHKAQGNLVDRALTMGDRKALAYMTPAVDLEWVELDRPLATIRAQMLASPYSRFPVRIGDGFGIITAKTILGLDPALPSLPPEAITEAVFVPEHARVLQVMEEFRRKHLECVLILDEHGDLEGMLTTHDLFDALAGDSRSQPQTVKMKPRKPGATAIPAGIGEGRIFDAGLPLDEFARMINHPFLGVQEYRWYNTLAGFVLEQMKQIPQVGQCFVHDGLLFEVAEMQERRITRVLVQDQTRQRS</sequence>
<name>A0A443JGE7_9RHOB</name>
<evidence type="ECO:0000256" key="2">
    <source>
        <dbReference type="ARBA" id="ARBA00006446"/>
    </source>
</evidence>
<reference evidence="14 15" key="2">
    <citation type="submission" date="2019-01" db="EMBL/GenBank/DDBJ databases">
        <authorList>
            <person name="Li Y."/>
        </authorList>
    </citation>
    <scope>NUCLEOTIDE SEQUENCE [LARGE SCALE GENOMIC DNA]</scope>
    <source>
        <strain evidence="14 15">SK2B-1</strain>
    </source>
</reference>
<dbReference type="Pfam" id="PF01595">
    <property type="entry name" value="CNNM"/>
    <property type="match status" value="1"/>
</dbReference>